<feature type="region of interest" description="Disordered" evidence="3">
    <location>
        <begin position="85"/>
        <end position="118"/>
    </location>
</feature>
<keyword evidence="1 2" id="KW-0193">Cuticle</keyword>
<evidence type="ECO:0000313" key="5">
    <source>
        <dbReference type="EMBL" id="KAK8719437.1"/>
    </source>
</evidence>
<dbReference type="Pfam" id="PF00379">
    <property type="entry name" value="Chitin_bind_4"/>
    <property type="match status" value="1"/>
</dbReference>
<evidence type="ECO:0008006" key="7">
    <source>
        <dbReference type="Google" id="ProtNLM"/>
    </source>
</evidence>
<dbReference type="InterPro" id="IPR000618">
    <property type="entry name" value="Insect_cuticle"/>
</dbReference>
<dbReference type="PROSITE" id="PS51155">
    <property type="entry name" value="CHIT_BIND_RR_2"/>
    <property type="match status" value="1"/>
</dbReference>
<dbReference type="EMBL" id="JARKIK010002147">
    <property type="protein sequence ID" value="KAK8719437.1"/>
    <property type="molecule type" value="Genomic_DNA"/>
</dbReference>
<feature type="transmembrane region" description="Helical" evidence="4">
    <location>
        <begin position="12"/>
        <end position="30"/>
    </location>
</feature>
<protein>
    <recommendedName>
        <fullName evidence="7">Cuticle protein</fullName>
    </recommendedName>
</protein>
<name>A0AAW0VSA0_CHEQU</name>
<keyword evidence="4" id="KW-0472">Membrane</keyword>
<evidence type="ECO:0000313" key="6">
    <source>
        <dbReference type="Proteomes" id="UP001445076"/>
    </source>
</evidence>
<keyword evidence="6" id="KW-1185">Reference proteome</keyword>
<keyword evidence="4" id="KW-1133">Transmembrane helix</keyword>
<accession>A0AAW0VSA0</accession>
<evidence type="ECO:0000256" key="1">
    <source>
        <dbReference type="ARBA" id="ARBA00022460"/>
    </source>
</evidence>
<feature type="non-terminal residue" evidence="5">
    <location>
        <position position="1"/>
    </location>
</feature>
<organism evidence="5 6">
    <name type="scientific">Cherax quadricarinatus</name>
    <name type="common">Australian red claw crayfish</name>
    <dbReference type="NCBI Taxonomy" id="27406"/>
    <lineage>
        <taxon>Eukaryota</taxon>
        <taxon>Metazoa</taxon>
        <taxon>Ecdysozoa</taxon>
        <taxon>Arthropoda</taxon>
        <taxon>Crustacea</taxon>
        <taxon>Multicrustacea</taxon>
        <taxon>Malacostraca</taxon>
        <taxon>Eumalacostraca</taxon>
        <taxon>Eucarida</taxon>
        <taxon>Decapoda</taxon>
        <taxon>Pleocyemata</taxon>
        <taxon>Astacidea</taxon>
        <taxon>Parastacoidea</taxon>
        <taxon>Parastacidae</taxon>
        <taxon>Cherax</taxon>
    </lineage>
</organism>
<dbReference type="GO" id="GO:0042302">
    <property type="term" value="F:structural constituent of cuticle"/>
    <property type="evidence" value="ECO:0007669"/>
    <property type="project" value="UniProtKB-UniRule"/>
</dbReference>
<keyword evidence="4" id="KW-0812">Transmembrane</keyword>
<proteinExistence type="predicted"/>
<evidence type="ECO:0000256" key="2">
    <source>
        <dbReference type="PROSITE-ProRule" id="PRU00497"/>
    </source>
</evidence>
<evidence type="ECO:0000256" key="3">
    <source>
        <dbReference type="SAM" id="MobiDB-lite"/>
    </source>
</evidence>
<comment type="caution">
    <text evidence="5">The sequence shown here is derived from an EMBL/GenBank/DDBJ whole genome shotgun (WGS) entry which is preliminary data.</text>
</comment>
<dbReference type="Proteomes" id="UP001445076">
    <property type="component" value="Unassembled WGS sequence"/>
</dbReference>
<feature type="compositionally biased region" description="Acidic residues" evidence="3">
    <location>
        <begin position="99"/>
        <end position="118"/>
    </location>
</feature>
<gene>
    <name evidence="5" type="ORF">OTU49_014034</name>
</gene>
<evidence type="ECO:0000256" key="4">
    <source>
        <dbReference type="SAM" id="Phobius"/>
    </source>
</evidence>
<dbReference type="InterPro" id="IPR031311">
    <property type="entry name" value="CHIT_BIND_RR_consensus"/>
</dbReference>
<reference evidence="5 6" key="1">
    <citation type="journal article" date="2024" name="BMC Genomics">
        <title>Genome assembly of redclaw crayfish (Cherax quadricarinatus) provides insights into its immune adaptation and hypoxia tolerance.</title>
        <authorList>
            <person name="Liu Z."/>
            <person name="Zheng J."/>
            <person name="Li H."/>
            <person name="Fang K."/>
            <person name="Wang S."/>
            <person name="He J."/>
            <person name="Zhou D."/>
            <person name="Weng S."/>
            <person name="Chi M."/>
            <person name="Gu Z."/>
            <person name="He J."/>
            <person name="Li F."/>
            <person name="Wang M."/>
        </authorList>
    </citation>
    <scope>NUCLEOTIDE SEQUENCE [LARGE SCALE GENOMIC DNA]</scope>
    <source>
        <strain evidence="5">ZL_2023a</strain>
    </source>
</reference>
<dbReference type="AlphaFoldDB" id="A0AAW0VSA0"/>
<dbReference type="PROSITE" id="PS00233">
    <property type="entry name" value="CHIT_BIND_RR_1"/>
    <property type="match status" value="1"/>
</dbReference>
<sequence>DLNESSTSFILPTMKVLVIVVLGLVALAAARPNEVFDFEGDDAEHEQEGAPGHSVTGEYKWESPEGIEFVVKYIADEKGYRVLESNAVPSSNGVSADGEQADLEGDEDDDGDDDDDDK</sequence>